<dbReference type="PANTHER" id="PTHR42731">
    <property type="entry name" value="SLL1084 PROTEIN"/>
    <property type="match status" value="1"/>
</dbReference>
<dbReference type="SFLD" id="SFLDS00029">
    <property type="entry name" value="Radical_SAM"/>
    <property type="match status" value="1"/>
</dbReference>
<accession>A0A1T4RG23</accession>
<dbReference type="Pfam" id="PF10105">
    <property type="entry name" value="DUF2344"/>
    <property type="match status" value="1"/>
</dbReference>
<evidence type="ECO:0000259" key="1">
    <source>
        <dbReference type="PROSITE" id="PS51918"/>
    </source>
</evidence>
<dbReference type="AlphaFoldDB" id="A0A1T4RG23"/>
<dbReference type="NCBIfam" id="TIGR03936">
    <property type="entry name" value="sam_1_link_chp"/>
    <property type="match status" value="1"/>
</dbReference>
<dbReference type="RefSeq" id="WP_078791071.1">
    <property type="nucleotide sequence ID" value="NZ_FUWR01000020.1"/>
</dbReference>
<dbReference type="SUPFAM" id="SSF102114">
    <property type="entry name" value="Radical SAM enzymes"/>
    <property type="match status" value="1"/>
</dbReference>
<dbReference type="EMBL" id="FUWR01000020">
    <property type="protein sequence ID" value="SKA14756.1"/>
    <property type="molecule type" value="Genomic_DNA"/>
</dbReference>
<dbReference type="CDD" id="cd01335">
    <property type="entry name" value="Radical_SAM"/>
    <property type="match status" value="1"/>
</dbReference>
<dbReference type="InterPro" id="IPR007197">
    <property type="entry name" value="rSAM"/>
</dbReference>
<dbReference type="InterPro" id="IPR045784">
    <property type="entry name" value="Radical_SAM_N2"/>
</dbReference>
<protein>
    <submittedName>
        <fullName evidence="2">Radical SAM-linked protein/radical SAM family uncharacterized protein</fullName>
    </submittedName>
</protein>
<dbReference type="SMART" id="SM00729">
    <property type="entry name" value="Elp3"/>
    <property type="match status" value="1"/>
</dbReference>
<feature type="domain" description="Radical SAM core" evidence="1">
    <location>
        <begin position="247"/>
        <end position="481"/>
    </location>
</feature>
<dbReference type="STRING" id="115783.SAMN02745119_02850"/>
<name>A0A1T4RG23_9BACT</name>
<dbReference type="InterPro" id="IPR018768">
    <property type="entry name" value="DUF2344"/>
</dbReference>
<sequence>MPLDLLSVEKPARYMGGEMGSVAKPKADLRIALAFPDVYEVGMSHLGLRILYQILNALDGIAAERVYTPWPDMAAQLAAEQIALATLETSTPLAETDIIGFTLQYELSCTNILTMLRQAAIPLRSADRDQSWPLIIGGGPGAYNPEPLAPFFDAFLLGDGEEAVIEIANLVRDWKTSDSRNKQELLEKLSAVDGVYVPSFFKVEYHADGRVAAVQPLKPGYTAVRRRFLPDIESAAFPDSPIIPFMKTIHDRVAIEVARGCTRGCRFCQAGYIYRPLRERSPQRISQLIETSLKNTGYEEISLLSLSTGDYSCIGPLLQELMARHANGRVAISLPSLRVGTLTAGLIDEIRKVRKTGFTLAPEAGSERMRRVINKGITEQDLLEGALNIYAAGWRSIKLYFMMGLPTETREDLQAIPELARQVKNQARRSGGQGEVNVAVSTFVPKPHTPFQWQRQLSLDETRERQRFLKDEMRRRKLNFKYQDAELSFMEGVFARGDRRLADVLQRVVELGACFDGWNEHFSLPRWLQAFSDCGIDPAWYLRERSTDELLPWDHLDAGIEKTFLLKELERAHAEAATPDCRFGACSNCGVCDFKRLANRVVAQQEQSDAAQNDEKATQEIIQRRLRLRFSKTDNIRYLSHLELINLFTRAVQRGGVPILYSQGFHPHPRFSFATATSVGVESQAEYMDMFVGAMGPDEALACLNQVLPDGISILEATEVPLKAESLSPLIEATRYRITLPGYDPELLQKQCVQFMAQDSWVLVRQKKGQQQTIDLRQETRELSANGSCLELTIGRGKAIELTAAVTGLLPDELKTAQIQKTSVIFVAY</sequence>
<proteinExistence type="predicted"/>
<dbReference type="Pfam" id="PF19864">
    <property type="entry name" value="Radical_SAM_N2"/>
    <property type="match status" value="1"/>
</dbReference>
<dbReference type="InterPro" id="IPR058240">
    <property type="entry name" value="rSAM_sf"/>
</dbReference>
<dbReference type="SFLD" id="SFLDG01082">
    <property type="entry name" value="B12-binding_domain_containing"/>
    <property type="match status" value="1"/>
</dbReference>
<dbReference type="PROSITE" id="PS51918">
    <property type="entry name" value="RADICAL_SAM"/>
    <property type="match status" value="1"/>
</dbReference>
<dbReference type="GO" id="GO:0051536">
    <property type="term" value="F:iron-sulfur cluster binding"/>
    <property type="evidence" value="ECO:0007669"/>
    <property type="project" value="InterPro"/>
</dbReference>
<dbReference type="NCBIfam" id="TIGR03960">
    <property type="entry name" value="rSAM_fuse_unch"/>
    <property type="match status" value="1"/>
</dbReference>
<reference evidence="3" key="1">
    <citation type="submission" date="2017-02" db="EMBL/GenBank/DDBJ databases">
        <authorList>
            <person name="Varghese N."/>
            <person name="Submissions S."/>
        </authorList>
    </citation>
    <scope>NUCLEOTIDE SEQUENCE [LARGE SCALE GENOMIC DNA]</scope>
    <source>
        <strain evidence="3">ATCC BAA-34</strain>
    </source>
</reference>
<organism evidence="2 3">
    <name type="scientific">Trichlorobacter thiogenes</name>
    <dbReference type="NCBI Taxonomy" id="115783"/>
    <lineage>
        <taxon>Bacteria</taxon>
        <taxon>Pseudomonadati</taxon>
        <taxon>Thermodesulfobacteriota</taxon>
        <taxon>Desulfuromonadia</taxon>
        <taxon>Geobacterales</taxon>
        <taxon>Geobacteraceae</taxon>
        <taxon>Trichlorobacter</taxon>
    </lineage>
</organism>
<dbReference type="Pfam" id="PF04055">
    <property type="entry name" value="Radical_SAM"/>
    <property type="match status" value="1"/>
</dbReference>
<dbReference type="Gene3D" id="3.80.30.20">
    <property type="entry name" value="tm_1862 like domain"/>
    <property type="match status" value="1"/>
</dbReference>
<evidence type="ECO:0000313" key="2">
    <source>
        <dbReference type="EMBL" id="SKA14756.1"/>
    </source>
</evidence>
<gene>
    <name evidence="2" type="ORF">SAMN02745119_02850</name>
</gene>
<keyword evidence="3" id="KW-1185">Reference proteome</keyword>
<evidence type="ECO:0000313" key="3">
    <source>
        <dbReference type="Proteomes" id="UP000190102"/>
    </source>
</evidence>
<dbReference type="Proteomes" id="UP000190102">
    <property type="component" value="Unassembled WGS sequence"/>
</dbReference>
<dbReference type="PANTHER" id="PTHR42731:SF1">
    <property type="entry name" value="RADICAL SAM DOMAIN PROTEIN"/>
    <property type="match status" value="1"/>
</dbReference>
<dbReference type="InterPro" id="IPR023862">
    <property type="entry name" value="CHP03960_rSAM"/>
</dbReference>
<dbReference type="GO" id="GO:0003824">
    <property type="term" value="F:catalytic activity"/>
    <property type="evidence" value="ECO:0007669"/>
    <property type="project" value="InterPro"/>
</dbReference>
<dbReference type="InterPro" id="IPR023404">
    <property type="entry name" value="rSAM_horseshoe"/>
</dbReference>
<dbReference type="OrthoDB" id="9806827at2"/>
<dbReference type="InterPro" id="IPR006638">
    <property type="entry name" value="Elp3/MiaA/NifB-like_rSAM"/>
</dbReference>